<evidence type="ECO:0000313" key="2">
    <source>
        <dbReference type="Proteomes" id="UP000050509"/>
    </source>
</evidence>
<proteinExistence type="predicted"/>
<keyword evidence="2" id="KW-1185">Reference proteome</keyword>
<organism evidence="1 2">
    <name type="scientific">Kouleothrix aurantiaca</name>
    <dbReference type="NCBI Taxonomy" id="186479"/>
    <lineage>
        <taxon>Bacteria</taxon>
        <taxon>Bacillati</taxon>
        <taxon>Chloroflexota</taxon>
        <taxon>Chloroflexia</taxon>
        <taxon>Chloroflexales</taxon>
        <taxon>Roseiflexineae</taxon>
        <taxon>Roseiflexaceae</taxon>
        <taxon>Kouleothrix</taxon>
    </lineage>
</organism>
<reference evidence="1 2" key="1">
    <citation type="submission" date="2015-09" db="EMBL/GenBank/DDBJ databases">
        <title>Draft genome sequence of Kouleothrix aurantiaca JCM 19913.</title>
        <authorList>
            <person name="Hemp J."/>
        </authorList>
    </citation>
    <scope>NUCLEOTIDE SEQUENCE [LARGE SCALE GENOMIC DNA]</scope>
    <source>
        <strain evidence="1 2">COM-B</strain>
    </source>
</reference>
<gene>
    <name evidence="1" type="ORF">SE17_41630</name>
</gene>
<dbReference type="Proteomes" id="UP000050509">
    <property type="component" value="Unassembled WGS sequence"/>
</dbReference>
<name>A0A0P9H176_9CHLR</name>
<protein>
    <submittedName>
        <fullName evidence="1">Uncharacterized protein</fullName>
    </submittedName>
</protein>
<comment type="caution">
    <text evidence="1">The sequence shown here is derived from an EMBL/GenBank/DDBJ whole genome shotgun (WGS) entry which is preliminary data.</text>
</comment>
<evidence type="ECO:0000313" key="1">
    <source>
        <dbReference type="EMBL" id="KPV47775.1"/>
    </source>
</evidence>
<dbReference type="EMBL" id="LJCR01003250">
    <property type="protein sequence ID" value="KPV47775.1"/>
    <property type="molecule type" value="Genomic_DNA"/>
</dbReference>
<dbReference type="AlphaFoldDB" id="A0A0P9H176"/>
<accession>A0A0P9H176</accession>
<feature type="non-terminal residue" evidence="1">
    <location>
        <position position="159"/>
    </location>
</feature>
<sequence length="159" mass="16589">MTHRSMLVGLAPTILIRAGGAVEVHGWAGDRLEAETDSRWGLQVGQRRGTFTVEIGGDGVLRLPTNSNLTVYSGKSATVTGVDGRVTIHAGGGAFLRGAGTLLHLSAGGLADIEAEEIGAGETRLTAGSHLRCAIRQLRDTRILVSDVGGRWEGRIGHG</sequence>